<dbReference type="CDD" id="cd13127">
    <property type="entry name" value="MATE_tuaB_like"/>
    <property type="match status" value="1"/>
</dbReference>
<dbReference type="HOGENOM" id="CLU_026911_4_0_4"/>
<dbReference type="InterPro" id="IPR050833">
    <property type="entry name" value="Poly_Biosynth_Transport"/>
</dbReference>
<evidence type="ECO:0000256" key="7">
    <source>
        <dbReference type="SAM" id="Phobius"/>
    </source>
</evidence>
<feature type="transmembrane region" description="Helical" evidence="7">
    <location>
        <begin position="141"/>
        <end position="162"/>
    </location>
</feature>
<dbReference type="PANTHER" id="PTHR30250:SF10">
    <property type="entry name" value="LIPOPOLYSACCHARIDE BIOSYNTHESIS PROTEIN WZXC"/>
    <property type="match status" value="1"/>
</dbReference>
<keyword evidence="5 7" id="KW-1133">Transmembrane helix</keyword>
<feature type="transmembrane region" description="Helical" evidence="7">
    <location>
        <begin position="110"/>
        <end position="132"/>
    </location>
</feature>
<evidence type="ECO:0000256" key="5">
    <source>
        <dbReference type="ARBA" id="ARBA00022989"/>
    </source>
</evidence>
<reference evidence="8" key="1">
    <citation type="submission" date="2005-08" db="EMBL/GenBank/DDBJ databases">
        <title>Complete sequence of Dechloromonas aromatica RCB.</title>
        <authorList>
            <person name="Salinero K.K."/>
            <person name="Copeland A."/>
            <person name="Lucas S."/>
            <person name="Lapidus A."/>
            <person name="Barry K."/>
            <person name="Detter J.C."/>
            <person name="Glavina T."/>
            <person name="Hammon N."/>
            <person name="Israni S."/>
            <person name="Pitluck S."/>
            <person name="Di Bartolo G."/>
            <person name="Trong S."/>
            <person name="Schmutz J."/>
            <person name="Larimer F."/>
            <person name="Land M."/>
            <person name="Ivanova N."/>
            <person name="Richardson P."/>
        </authorList>
    </citation>
    <scope>NUCLEOTIDE SEQUENCE</scope>
    <source>
        <strain evidence="8">RCB</strain>
    </source>
</reference>
<feature type="transmembrane region" description="Helical" evidence="7">
    <location>
        <begin position="282"/>
        <end position="302"/>
    </location>
</feature>
<evidence type="ECO:0000256" key="1">
    <source>
        <dbReference type="ARBA" id="ARBA00004651"/>
    </source>
</evidence>
<evidence type="ECO:0000256" key="4">
    <source>
        <dbReference type="ARBA" id="ARBA00022692"/>
    </source>
</evidence>
<feature type="transmembrane region" description="Helical" evidence="7">
    <location>
        <begin position="168"/>
        <end position="187"/>
    </location>
</feature>
<evidence type="ECO:0000313" key="8">
    <source>
        <dbReference type="EMBL" id="AAZ47150.1"/>
    </source>
</evidence>
<dbReference type="Pfam" id="PF13440">
    <property type="entry name" value="Polysacc_synt_3"/>
    <property type="match status" value="1"/>
</dbReference>
<proteinExistence type="inferred from homology"/>
<feature type="transmembrane region" description="Helical" evidence="7">
    <location>
        <begin position="39"/>
        <end position="64"/>
    </location>
</feature>
<comment type="subcellular location">
    <subcellularLocation>
        <location evidence="1">Cell membrane</location>
        <topology evidence="1">Multi-pass membrane protein</topology>
    </subcellularLocation>
</comment>
<feature type="transmembrane region" description="Helical" evidence="7">
    <location>
        <begin position="76"/>
        <end position="104"/>
    </location>
</feature>
<dbReference type="KEGG" id="dar:Daro_2414"/>
<keyword evidence="6 7" id="KW-0472">Membrane</keyword>
<protein>
    <submittedName>
        <fullName evidence="8">Polysaccharide biosynthesis protein</fullName>
    </submittedName>
</protein>
<evidence type="ECO:0000256" key="3">
    <source>
        <dbReference type="ARBA" id="ARBA00022475"/>
    </source>
</evidence>
<evidence type="ECO:0000256" key="2">
    <source>
        <dbReference type="ARBA" id="ARBA00007430"/>
    </source>
</evidence>
<dbReference type="PANTHER" id="PTHR30250">
    <property type="entry name" value="PST FAMILY PREDICTED COLANIC ACID TRANSPORTER"/>
    <property type="match status" value="1"/>
</dbReference>
<dbReference type="eggNOG" id="COG2244">
    <property type="taxonomic scope" value="Bacteria"/>
</dbReference>
<keyword evidence="3" id="KW-1003">Cell membrane</keyword>
<feature type="transmembrane region" description="Helical" evidence="7">
    <location>
        <begin position="12"/>
        <end position="33"/>
    </location>
</feature>
<accession>Q47DD1</accession>
<dbReference type="STRING" id="159087.Daro_2414"/>
<dbReference type="AlphaFoldDB" id="Q47DD1"/>
<dbReference type="GO" id="GO:0005886">
    <property type="term" value="C:plasma membrane"/>
    <property type="evidence" value="ECO:0007669"/>
    <property type="project" value="UniProtKB-SubCell"/>
</dbReference>
<sequence length="492" mass="53974">MTSVRRALAISFIERYALIAISLASNILIARLLSPEEIGLYSVSLAVIGIAQVLRDFGVGGYLIQEKNLTEAHIRTAFGVALIMGLLLFIITLAGASLAVRVYAEPRMLLTLQICSINFLILPFCTVSLAMLRREMLFQKILYVTLSATILGFIATIALAYLEFGANSMAIGTVTTNICSGFGAWIVRKERVILLPALHEWRSVVGFGSKRSAASIAVTISSDITELVAGKLLGFGPVAILSRAQGLMNLFQRDLMAAVHGVAYPAFANAHRQNQDLETHHINSIAIISVFAWPFYGFVSIFSLEILNLLFGPQWDSAAGFVGWYCLAGAVLTPSYLIISLLTATGNITTATKIELITHPLRASFFVIGLIIFPHIETPPILFVIAAAFSSPYAFFMKNKVLPNNWRLLTKNLTKSLIVTAFSLTPTLIFANYEFEILTITFPKLLLASIAAATGWYISLHIIKHQLINETIFLSISKRTLGIFKKKSHKTQ</sequence>
<organism evidence="8">
    <name type="scientific">Dechloromonas aromatica (strain RCB)</name>
    <dbReference type="NCBI Taxonomy" id="159087"/>
    <lineage>
        <taxon>Bacteria</taxon>
        <taxon>Pseudomonadati</taxon>
        <taxon>Pseudomonadota</taxon>
        <taxon>Betaproteobacteria</taxon>
        <taxon>Rhodocyclales</taxon>
        <taxon>Azonexaceae</taxon>
        <taxon>Dechloromonas</taxon>
    </lineage>
</organism>
<gene>
    <name evidence="8" type="ordered locus">Daro_2414</name>
</gene>
<dbReference type="EMBL" id="CP000089">
    <property type="protein sequence ID" value="AAZ47150.1"/>
    <property type="molecule type" value="Genomic_DNA"/>
</dbReference>
<comment type="similarity">
    <text evidence="2">Belongs to the polysaccharide synthase family.</text>
</comment>
<name>Q47DD1_DECAR</name>
<keyword evidence="4 7" id="KW-0812">Transmembrane</keyword>
<feature type="transmembrane region" description="Helical" evidence="7">
    <location>
        <begin position="322"/>
        <end position="344"/>
    </location>
</feature>
<feature type="transmembrane region" description="Helical" evidence="7">
    <location>
        <begin position="445"/>
        <end position="463"/>
    </location>
</feature>
<evidence type="ECO:0000256" key="6">
    <source>
        <dbReference type="ARBA" id="ARBA00023136"/>
    </source>
</evidence>